<comment type="caution">
    <text evidence="3">The sequence shown here is derived from an EMBL/GenBank/DDBJ whole genome shotgun (WGS) entry which is preliminary data.</text>
</comment>
<reference evidence="3" key="1">
    <citation type="submission" date="2020-01" db="EMBL/GenBank/DDBJ databases">
        <title>Genome Sequencing of Three Apophysomyces-Like Fungal Strains Confirms a Novel Fungal Genus in the Mucoromycota with divergent Burkholderia-like Endosymbiotic Bacteria.</title>
        <authorList>
            <person name="Stajich J.E."/>
            <person name="Macias A.M."/>
            <person name="Carter-House D."/>
            <person name="Lovett B."/>
            <person name="Kasson L.R."/>
            <person name="Berry K."/>
            <person name="Grigoriev I."/>
            <person name="Chang Y."/>
            <person name="Spatafora J."/>
            <person name="Kasson M.T."/>
        </authorList>
    </citation>
    <scope>NUCLEOTIDE SEQUENCE</scope>
    <source>
        <strain evidence="3">NRRL A-21654</strain>
    </source>
</reference>
<evidence type="ECO:0000313" key="3">
    <source>
        <dbReference type="EMBL" id="KAF7726934.1"/>
    </source>
</evidence>
<proteinExistence type="predicted"/>
<protein>
    <recommendedName>
        <fullName evidence="5">Coth protein-domain-containing protein</fullName>
    </recommendedName>
</protein>
<feature type="compositionally biased region" description="Low complexity" evidence="1">
    <location>
        <begin position="572"/>
        <end position="591"/>
    </location>
</feature>
<dbReference type="PANTHER" id="PTHR40050">
    <property type="entry name" value="INNER SPORE COAT PROTEIN H"/>
    <property type="match status" value="1"/>
</dbReference>
<name>A0A8H7BSU1_9FUNG</name>
<dbReference type="PANTHER" id="PTHR40050:SF1">
    <property type="entry name" value="INNER SPORE COAT PROTEIN H"/>
    <property type="match status" value="1"/>
</dbReference>
<accession>A0A8H7BSU1</accession>
<evidence type="ECO:0000313" key="4">
    <source>
        <dbReference type="Proteomes" id="UP000605846"/>
    </source>
</evidence>
<dbReference type="EMBL" id="JABAYA010000069">
    <property type="protein sequence ID" value="KAF7726934.1"/>
    <property type="molecule type" value="Genomic_DNA"/>
</dbReference>
<feature type="chain" id="PRO_5034707681" description="Coth protein-domain-containing protein" evidence="2">
    <location>
        <begin position="25"/>
        <end position="622"/>
    </location>
</feature>
<feature type="signal peptide" evidence="2">
    <location>
        <begin position="1"/>
        <end position="24"/>
    </location>
</feature>
<dbReference type="OrthoDB" id="10267127at2759"/>
<evidence type="ECO:0000256" key="1">
    <source>
        <dbReference type="SAM" id="MobiDB-lite"/>
    </source>
</evidence>
<dbReference type="Pfam" id="PF08757">
    <property type="entry name" value="CotH"/>
    <property type="match status" value="1"/>
</dbReference>
<organism evidence="3 4">
    <name type="scientific">Apophysomyces ossiformis</name>
    <dbReference type="NCBI Taxonomy" id="679940"/>
    <lineage>
        <taxon>Eukaryota</taxon>
        <taxon>Fungi</taxon>
        <taxon>Fungi incertae sedis</taxon>
        <taxon>Mucoromycota</taxon>
        <taxon>Mucoromycotina</taxon>
        <taxon>Mucoromycetes</taxon>
        <taxon>Mucorales</taxon>
        <taxon>Mucorineae</taxon>
        <taxon>Mucoraceae</taxon>
        <taxon>Apophysomyces</taxon>
    </lineage>
</organism>
<evidence type="ECO:0008006" key="5">
    <source>
        <dbReference type="Google" id="ProtNLM"/>
    </source>
</evidence>
<gene>
    <name evidence="3" type="ORF">EC973_008229</name>
</gene>
<sequence length="622" mass="69064">MKLRATFAGVVALLGSNVFHLVAADIEYAVVAFPAANQGVGVSVAGKLYPLKKNDQIPNLFSGTAPETDTYQYALTEGQKQIAEIYQRKLLKGTTKTGNEFFNRSRTIYDVPELPQAYHPVYPPLFSGMNRSNEIATIILNANQSALDAILKEPTEKHEYAKIFDMTYISNQEIYKFNTAGIKNSGQSSKDFAVQSYKIDFNEFKQKGAKKNLLFGRTAVKLRAQITDPTLTREKLMLDCLAASGAATLSGSWVRLIINGQPYGLFLMIDDSTTHLIENILYAGNWDYKFTGPIFKGNALGDGKEADLVYKGPAVSDYEKDVYKLEDKGKDKTLNKTNGLEPLIHFMDQLQYIDIAKDVQNTGNISSLIDPTHTLLHVAMNFLSGSWDGFWYQGSNYYLTKDLQTNKWTLVTYDFDEALGNYAPEGLATVSYQDYVPKGAKRPLVDVLLQSPYYRAQFEEILKTLIKRFFKPSVINPRLAAWTEMLKDDIAWTRSIPPKSPGEKMEWTLQDFLKNMNTTVQNGMGLAEWVKLRSESAAKQLNINDKDDLPPLGPYKGGRVLGVDGEKKEENNGNNQQGNPNGSNGQSQGEGQAKKDNSASTSSISLIGLGMSVILGASQLLL</sequence>
<feature type="region of interest" description="Disordered" evidence="1">
    <location>
        <begin position="542"/>
        <end position="601"/>
    </location>
</feature>
<keyword evidence="4" id="KW-1185">Reference proteome</keyword>
<dbReference type="AlphaFoldDB" id="A0A8H7BSU1"/>
<dbReference type="InterPro" id="IPR014867">
    <property type="entry name" value="Spore_coat_CotH_CotH2/3/7"/>
</dbReference>
<keyword evidence="2" id="KW-0732">Signal</keyword>
<dbReference type="Proteomes" id="UP000605846">
    <property type="component" value="Unassembled WGS sequence"/>
</dbReference>
<evidence type="ECO:0000256" key="2">
    <source>
        <dbReference type="SAM" id="SignalP"/>
    </source>
</evidence>